<dbReference type="AlphaFoldDB" id="A0A4Z2G179"/>
<protein>
    <submittedName>
        <fullName evidence="1">Uncharacterized protein</fullName>
    </submittedName>
</protein>
<name>A0A4Z2G179_9TELE</name>
<reference evidence="1 2" key="1">
    <citation type="submission" date="2019-03" db="EMBL/GenBank/DDBJ databases">
        <title>First draft genome of Liparis tanakae, snailfish: a comprehensive survey of snailfish specific genes.</title>
        <authorList>
            <person name="Kim W."/>
            <person name="Song I."/>
            <person name="Jeong J.-H."/>
            <person name="Kim D."/>
            <person name="Kim S."/>
            <person name="Ryu S."/>
            <person name="Song J.Y."/>
            <person name="Lee S.K."/>
        </authorList>
    </citation>
    <scope>NUCLEOTIDE SEQUENCE [LARGE SCALE GENOMIC DNA]</scope>
    <source>
        <tissue evidence="1">Muscle</tissue>
    </source>
</reference>
<accession>A0A4Z2G179</accession>
<comment type="caution">
    <text evidence="1">The sequence shown here is derived from an EMBL/GenBank/DDBJ whole genome shotgun (WGS) entry which is preliminary data.</text>
</comment>
<evidence type="ECO:0000313" key="1">
    <source>
        <dbReference type="EMBL" id="TNN47257.1"/>
    </source>
</evidence>
<gene>
    <name evidence="1" type="ORF">EYF80_042523</name>
</gene>
<organism evidence="1 2">
    <name type="scientific">Liparis tanakae</name>
    <name type="common">Tanaka's snailfish</name>
    <dbReference type="NCBI Taxonomy" id="230148"/>
    <lineage>
        <taxon>Eukaryota</taxon>
        <taxon>Metazoa</taxon>
        <taxon>Chordata</taxon>
        <taxon>Craniata</taxon>
        <taxon>Vertebrata</taxon>
        <taxon>Euteleostomi</taxon>
        <taxon>Actinopterygii</taxon>
        <taxon>Neopterygii</taxon>
        <taxon>Teleostei</taxon>
        <taxon>Neoteleostei</taxon>
        <taxon>Acanthomorphata</taxon>
        <taxon>Eupercaria</taxon>
        <taxon>Perciformes</taxon>
        <taxon>Cottioidei</taxon>
        <taxon>Cottales</taxon>
        <taxon>Liparidae</taxon>
        <taxon>Liparis</taxon>
    </lineage>
</organism>
<sequence>MSAQIEVSLLFVLRDADRNEDGAVDSSDAPGEQLGVQCLAHGHFDLQLLGRAGIEPTTLGLQDDPLPH</sequence>
<proteinExistence type="predicted"/>
<keyword evidence="2" id="KW-1185">Reference proteome</keyword>
<evidence type="ECO:0000313" key="2">
    <source>
        <dbReference type="Proteomes" id="UP000314294"/>
    </source>
</evidence>
<dbReference type="Proteomes" id="UP000314294">
    <property type="component" value="Unassembled WGS sequence"/>
</dbReference>
<dbReference type="EMBL" id="SRLO01000750">
    <property type="protein sequence ID" value="TNN47257.1"/>
    <property type="molecule type" value="Genomic_DNA"/>
</dbReference>